<keyword evidence="1" id="KW-1133">Transmembrane helix</keyword>
<keyword evidence="1" id="KW-0472">Membrane</keyword>
<keyword evidence="1" id="KW-0812">Transmembrane</keyword>
<feature type="non-terminal residue" evidence="2">
    <location>
        <position position="1"/>
    </location>
</feature>
<proteinExistence type="predicted"/>
<organism evidence="2">
    <name type="scientific">Lygus hesperus</name>
    <name type="common">Western plant bug</name>
    <dbReference type="NCBI Taxonomy" id="30085"/>
    <lineage>
        <taxon>Eukaryota</taxon>
        <taxon>Metazoa</taxon>
        <taxon>Ecdysozoa</taxon>
        <taxon>Arthropoda</taxon>
        <taxon>Hexapoda</taxon>
        <taxon>Insecta</taxon>
        <taxon>Pterygota</taxon>
        <taxon>Neoptera</taxon>
        <taxon>Paraneoptera</taxon>
        <taxon>Hemiptera</taxon>
        <taxon>Heteroptera</taxon>
        <taxon>Panheteroptera</taxon>
        <taxon>Cimicomorpha</taxon>
        <taxon>Miridae</taxon>
        <taxon>Mirini</taxon>
        <taxon>Lygus</taxon>
    </lineage>
</organism>
<feature type="non-terminal residue" evidence="2">
    <location>
        <position position="193"/>
    </location>
</feature>
<evidence type="ECO:0000256" key="1">
    <source>
        <dbReference type="SAM" id="Phobius"/>
    </source>
</evidence>
<feature type="transmembrane region" description="Helical" evidence="1">
    <location>
        <begin position="17"/>
        <end position="44"/>
    </location>
</feature>
<name>A0A0K8T793_LYGHE</name>
<evidence type="ECO:0000313" key="2">
    <source>
        <dbReference type="EMBL" id="JAG61005.1"/>
    </source>
</evidence>
<accession>A0A0K8T793</accession>
<dbReference type="AlphaFoldDB" id="A0A0K8T793"/>
<sequence length="193" mass="22590">FHINLHDDTHGAKSDGVLWPAMIIFFIVRLVFVNFYVALIVCGFEDEENECNRISDTASLGDVLRESFCKFLIVIGRDGTALLIDEWEVAKQNIRIFDALVNILRRHGYDGVEIDLIMTKHKITYGFQIRERTMIALYEDIHVRNKLALEVKDHVRMEEHIEQIEEIIELIDLTLMDLMIKADRLTNRFITER</sequence>
<dbReference type="EMBL" id="GBRD01004816">
    <property type="protein sequence ID" value="JAG61005.1"/>
    <property type="molecule type" value="Transcribed_RNA"/>
</dbReference>
<reference evidence="2" key="1">
    <citation type="submission" date="2014-09" db="EMBL/GenBank/DDBJ databases">
        <authorList>
            <person name="Magalhaes I.L.F."/>
            <person name="Oliveira U."/>
            <person name="Santos F.R."/>
            <person name="Vidigal T.H.D.A."/>
            <person name="Brescovit A.D."/>
            <person name="Santos A.J."/>
        </authorList>
    </citation>
    <scope>NUCLEOTIDE SEQUENCE</scope>
</reference>
<protein>
    <submittedName>
        <fullName evidence="2">Uncharacterized protein</fullName>
    </submittedName>
</protein>